<evidence type="ECO:0000256" key="1">
    <source>
        <dbReference type="SAM" id="SignalP"/>
    </source>
</evidence>
<evidence type="ECO:0000313" key="2">
    <source>
        <dbReference type="EMBL" id="TNN48056.1"/>
    </source>
</evidence>
<dbReference type="EMBL" id="SRLO01000713">
    <property type="protein sequence ID" value="TNN48056.1"/>
    <property type="molecule type" value="Genomic_DNA"/>
</dbReference>
<reference evidence="2 3" key="1">
    <citation type="submission" date="2019-03" db="EMBL/GenBank/DDBJ databases">
        <title>First draft genome of Liparis tanakae, snailfish: a comprehensive survey of snailfish specific genes.</title>
        <authorList>
            <person name="Kim W."/>
            <person name="Song I."/>
            <person name="Jeong J.-H."/>
            <person name="Kim D."/>
            <person name="Kim S."/>
            <person name="Ryu S."/>
            <person name="Song J.Y."/>
            <person name="Lee S.K."/>
        </authorList>
    </citation>
    <scope>NUCLEOTIDE SEQUENCE [LARGE SCALE GENOMIC DNA]</scope>
    <source>
        <tissue evidence="2">Muscle</tissue>
    </source>
</reference>
<evidence type="ECO:0000313" key="3">
    <source>
        <dbReference type="Proteomes" id="UP000314294"/>
    </source>
</evidence>
<protein>
    <submittedName>
        <fullName evidence="2">Uncharacterized protein</fullName>
    </submittedName>
</protein>
<sequence>MSVFLKALIALDLLRVVTQKDKTRELRRSSSVLDKRAARICVFEARRFEPSDLSDADVNNNNNNNNNNNR</sequence>
<accession>A0A4Z2G3A1</accession>
<comment type="caution">
    <text evidence="2">The sequence shown here is derived from an EMBL/GenBank/DDBJ whole genome shotgun (WGS) entry which is preliminary data.</text>
</comment>
<organism evidence="2 3">
    <name type="scientific">Liparis tanakae</name>
    <name type="common">Tanaka's snailfish</name>
    <dbReference type="NCBI Taxonomy" id="230148"/>
    <lineage>
        <taxon>Eukaryota</taxon>
        <taxon>Metazoa</taxon>
        <taxon>Chordata</taxon>
        <taxon>Craniata</taxon>
        <taxon>Vertebrata</taxon>
        <taxon>Euteleostomi</taxon>
        <taxon>Actinopterygii</taxon>
        <taxon>Neopterygii</taxon>
        <taxon>Teleostei</taxon>
        <taxon>Neoteleostei</taxon>
        <taxon>Acanthomorphata</taxon>
        <taxon>Eupercaria</taxon>
        <taxon>Perciformes</taxon>
        <taxon>Cottioidei</taxon>
        <taxon>Cottales</taxon>
        <taxon>Liparidae</taxon>
        <taxon>Liparis</taxon>
    </lineage>
</organism>
<name>A0A4Z2G3A1_9TELE</name>
<feature type="signal peptide" evidence="1">
    <location>
        <begin position="1"/>
        <end position="19"/>
    </location>
</feature>
<proteinExistence type="predicted"/>
<keyword evidence="3" id="KW-1185">Reference proteome</keyword>
<dbReference type="Proteomes" id="UP000314294">
    <property type="component" value="Unassembled WGS sequence"/>
</dbReference>
<feature type="chain" id="PRO_5021448175" evidence="1">
    <location>
        <begin position="20"/>
        <end position="70"/>
    </location>
</feature>
<keyword evidence="1" id="KW-0732">Signal</keyword>
<dbReference type="AlphaFoldDB" id="A0A4Z2G3A1"/>
<gene>
    <name evidence="2" type="ORF">EYF80_041761</name>
</gene>